<organism evidence="1 2">
    <name type="scientific">Rossellomorea pakistanensis</name>
    <dbReference type="NCBI Taxonomy" id="992288"/>
    <lineage>
        <taxon>Bacteria</taxon>
        <taxon>Bacillati</taxon>
        <taxon>Bacillota</taxon>
        <taxon>Bacilli</taxon>
        <taxon>Bacillales</taxon>
        <taxon>Bacillaceae</taxon>
        <taxon>Rossellomorea</taxon>
    </lineage>
</organism>
<reference evidence="1 2" key="1">
    <citation type="submission" date="2021-01" db="EMBL/GenBank/DDBJ databases">
        <title>Genomic Encyclopedia of Type Strains, Phase IV (KMG-IV): sequencing the most valuable type-strain genomes for metagenomic binning, comparative biology and taxonomic classification.</title>
        <authorList>
            <person name="Goeker M."/>
        </authorList>
    </citation>
    <scope>NUCLEOTIDE SEQUENCE [LARGE SCALE GENOMIC DNA]</scope>
    <source>
        <strain evidence="1 2">DSM 24834</strain>
    </source>
</reference>
<comment type="caution">
    <text evidence="1">The sequence shown here is derived from an EMBL/GenBank/DDBJ whole genome shotgun (WGS) entry which is preliminary data.</text>
</comment>
<sequence>MKKSLTVAGLGLALAIGGSYAIFSYKGEKTEAATTTKHEATQQVPKVSQAELTKASKDIGEIKNDDDVYYTMITIALQKLKFQGEKNYHIPGTPDVKRLQLDLANLQYLKNKAVAIKASELYQKTLDKWLKGDFSNIENDYLTIRSIKTGTTQPSESPVLKVRTAEEEQKYIEHFFGEEGLQINKRDWQ</sequence>
<dbReference type="Proteomes" id="UP001646157">
    <property type="component" value="Unassembled WGS sequence"/>
</dbReference>
<evidence type="ECO:0000313" key="2">
    <source>
        <dbReference type="Proteomes" id="UP001646157"/>
    </source>
</evidence>
<accession>A0ABS2N9G5</accession>
<proteinExistence type="predicted"/>
<protein>
    <recommendedName>
        <fullName evidence="3">Lipoprotein</fullName>
    </recommendedName>
</protein>
<evidence type="ECO:0008006" key="3">
    <source>
        <dbReference type="Google" id="ProtNLM"/>
    </source>
</evidence>
<dbReference type="RefSeq" id="WP_205168637.1">
    <property type="nucleotide sequence ID" value="NZ_JAFBDZ010000001.1"/>
</dbReference>
<name>A0ABS2N9G5_9BACI</name>
<keyword evidence="2" id="KW-1185">Reference proteome</keyword>
<dbReference type="EMBL" id="JAFBDZ010000001">
    <property type="protein sequence ID" value="MBM7584487.1"/>
    <property type="molecule type" value="Genomic_DNA"/>
</dbReference>
<evidence type="ECO:0000313" key="1">
    <source>
        <dbReference type="EMBL" id="MBM7584487.1"/>
    </source>
</evidence>
<gene>
    <name evidence="1" type="ORF">JOC86_001024</name>
</gene>